<proteinExistence type="predicted"/>
<dbReference type="EMBL" id="SNXK01000017">
    <property type="protein sequence ID" value="TDP28421.1"/>
    <property type="molecule type" value="Genomic_DNA"/>
</dbReference>
<reference evidence="1 2" key="1">
    <citation type="submission" date="2019-03" db="EMBL/GenBank/DDBJ databases">
        <title>Genomic Encyclopedia of Type Strains, Phase IV (KMG-IV): sequencing the most valuable type-strain genomes for metagenomic binning, comparative biology and taxonomic classification.</title>
        <authorList>
            <person name="Goeker M."/>
        </authorList>
    </citation>
    <scope>NUCLEOTIDE SEQUENCE [LARGE SCALE GENOMIC DNA]</scope>
    <source>
        <strain evidence="1 2">DSM 44496</strain>
    </source>
</reference>
<comment type="caution">
    <text evidence="1">The sequence shown here is derived from an EMBL/GenBank/DDBJ whole genome shotgun (WGS) entry which is preliminary data.</text>
</comment>
<name>A0A4R6NZA6_NOCIG</name>
<gene>
    <name evidence="1" type="ORF">DFR75_11734</name>
</gene>
<protein>
    <submittedName>
        <fullName evidence="1">Uncharacterized protein</fullName>
    </submittedName>
</protein>
<sequence>MFEGWEDEFVPSMRRELARPCSVLVDLSVAMPSHSITFRRDQIPMRVKLGGLDLTATVPGVLSAWARSADGGWLGLVSFVVSTANGRGQLPVTQWCSEKALTKQEPSPPSS</sequence>
<evidence type="ECO:0000313" key="2">
    <source>
        <dbReference type="Proteomes" id="UP000295087"/>
    </source>
</evidence>
<dbReference type="Proteomes" id="UP000295087">
    <property type="component" value="Unassembled WGS sequence"/>
</dbReference>
<dbReference type="AlphaFoldDB" id="A0A4R6NZA6"/>
<dbReference type="RefSeq" id="WP_243750160.1">
    <property type="nucleotide sequence ID" value="NZ_SNXK01000017.1"/>
</dbReference>
<accession>A0A4R6NZA6</accession>
<evidence type="ECO:0000313" key="1">
    <source>
        <dbReference type="EMBL" id="TDP28421.1"/>
    </source>
</evidence>
<keyword evidence="2" id="KW-1185">Reference proteome</keyword>
<organism evidence="1 2">
    <name type="scientific">Nocardia ignorata</name>
    <dbReference type="NCBI Taxonomy" id="145285"/>
    <lineage>
        <taxon>Bacteria</taxon>
        <taxon>Bacillati</taxon>
        <taxon>Actinomycetota</taxon>
        <taxon>Actinomycetes</taxon>
        <taxon>Mycobacteriales</taxon>
        <taxon>Nocardiaceae</taxon>
        <taxon>Nocardia</taxon>
    </lineage>
</organism>